<dbReference type="Proteomes" id="UP000294257">
    <property type="component" value="Unassembled WGS sequence"/>
</dbReference>
<dbReference type="PANTHER" id="PTHR33434">
    <property type="entry name" value="DEGV DOMAIN-CONTAINING PROTEIN DR_1986-RELATED"/>
    <property type="match status" value="1"/>
</dbReference>
<dbReference type="AlphaFoldDB" id="A0A4Q7KR58"/>
<dbReference type="PROSITE" id="PS51482">
    <property type="entry name" value="DEGV"/>
    <property type="match status" value="1"/>
</dbReference>
<dbReference type="Gene3D" id="3.30.1180.10">
    <property type="match status" value="1"/>
</dbReference>
<proteinExistence type="predicted"/>
<name>A0A4Q7KR58_9PSEU</name>
<dbReference type="InterPro" id="IPR043168">
    <property type="entry name" value="DegV_C"/>
</dbReference>
<dbReference type="OrthoDB" id="9760324at2"/>
<dbReference type="SUPFAM" id="SSF82549">
    <property type="entry name" value="DAK1/DegV-like"/>
    <property type="match status" value="1"/>
</dbReference>
<evidence type="ECO:0000313" key="3">
    <source>
        <dbReference type="Proteomes" id="UP000294257"/>
    </source>
</evidence>
<gene>
    <name evidence="2" type="ORF">EV193_104246</name>
</gene>
<dbReference type="NCBIfam" id="TIGR00762">
    <property type="entry name" value="DegV"/>
    <property type="match status" value="1"/>
</dbReference>
<dbReference type="RefSeq" id="WP_130344623.1">
    <property type="nucleotide sequence ID" value="NZ_SGWQ01000004.1"/>
</dbReference>
<dbReference type="PANTHER" id="PTHR33434:SF2">
    <property type="entry name" value="FATTY ACID-BINDING PROTEIN TM_1468"/>
    <property type="match status" value="1"/>
</dbReference>
<dbReference type="InterPro" id="IPR050270">
    <property type="entry name" value="DegV_domain_contain"/>
</dbReference>
<dbReference type="Gene3D" id="3.40.50.10170">
    <property type="match status" value="1"/>
</dbReference>
<sequence length="280" mass="29437">MHGRVAVVTDSTASLPQDLAQQWGVGVVPIQIRLGDWSDAETRVPKEGLLNALRNGAAVTTSPPDPGAFFWAYQDAAAHGADTIISAHISARQSETFAHAKEAAAQTQIPVHVVDSKTSGMSLGYAVLAAARVAGAGGHVGRVMETLTRRLAGSSEMIYVDTLEYLRRGGRIGAAAKFLGTALSMKPLLTMKEGEVAPLERVLGTDRAVRKLLEHAVRTAGDRQVDLAVEHFGAPRRAHVVLEDLKGRVPNLSEVTVTEVSAALAIHLGPGALGVTISPA</sequence>
<evidence type="ECO:0000313" key="2">
    <source>
        <dbReference type="EMBL" id="RZS39035.1"/>
    </source>
</evidence>
<dbReference type="GO" id="GO:0008289">
    <property type="term" value="F:lipid binding"/>
    <property type="evidence" value="ECO:0007669"/>
    <property type="project" value="UniProtKB-KW"/>
</dbReference>
<accession>A0A4Q7KR58</accession>
<evidence type="ECO:0000256" key="1">
    <source>
        <dbReference type="ARBA" id="ARBA00023121"/>
    </source>
</evidence>
<dbReference type="InterPro" id="IPR003797">
    <property type="entry name" value="DegV"/>
</dbReference>
<organism evidence="2 3">
    <name type="scientific">Herbihabitans rhizosphaerae</name>
    <dbReference type="NCBI Taxonomy" id="1872711"/>
    <lineage>
        <taxon>Bacteria</taxon>
        <taxon>Bacillati</taxon>
        <taxon>Actinomycetota</taxon>
        <taxon>Actinomycetes</taxon>
        <taxon>Pseudonocardiales</taxon>
        <taxon>Pseudonocardiaceae</taxon>
        <taxon>Herbihabitans</taxon>
    </lineage>
</organism>
<comment type="caution">
    <text evidence="2">The sequence shown here is derived from an EMBL/GenBank/DDBJ whole genome shotgun (WGS) entry which is preliminary data.</text>
</comment>
<protein>
    <submittedName>
        <fullName evidence="2">DegV family protein with EDD domain</fullName>
    </submittedName>
</protein>
<dbReference type="Pfam" id="PF02645">
    <property type="entry name" value="DegV"/>
    <property type="match status" value="1"/>
</dbReference>
<reference evidence="2 3" key="1">
    <citation type="submission" date="2019-02" db="EMBL/GenBank/DDBJ databases">
        <title>Genomic Encyclopedia of Type Strains, Phase IV (KMG-IV): sequencing the most valuable type-strain genomes for metagenomic binning, comparative biology and taxonomic classification.</title>
        <authorList>
            <person name="Goeker M."/>
        </authorList>
    </citation>
    <scope>NUCLEOTIDE SEQUENCE [LARGE SCALE GENOMIC DNA]</scope>
    <source>
        <strain evidence="2 3">DSM 101727</strain>
    </source>
</reference>
<keyword evidence="1" id="KW-0446">Lipid-binding</keyword>
<dbReference type="EMBL" id="SGWQ01000004">
    <property type="protein sequence ID" value="RZS39035.1"/>
    <property type="molecule type" value="Genomic_DNA"/>
</dbReference>
<keyword evidence="3" id="KW-1185">Reference proteome</keyword>